<comment type="caution">
    <text evidence="8">The sequence shown here is derived from an EMBL/GenBank/DDBJ whole genome shotgun (WGS) entry which is preliminary data.</text>
</comment>
<dbReference type="InterPro" id="IPR010432">
    <property type="entry name" value="RDD"/>
</dbReference>
<evidence type="ECO:0000313" key="8">
    <source>
        <dbReference type="EMBL" id="NKI30964.1"/>
    </source>
</evidence>
<evidence type="ECO:0000259" key="7">
    <source>
        <dbReference type="Pfam" id="PF06271"/>
    </source>
</evidence>
<sequence length="181" mass="20876">MDVNENQVEYADFGIRLGAYLLDALILAPIAIAYNYLNFTYFKSFWTYLLFFLLMTLYKPFFEFKFGATLGKMACKLKVTDHLFQQIDFEKSLTRSLIFIIPSVLNLAPQYLAYSNPSLMDSGSFWQFNTLISQTYPLASLLGCLTGIIVLVDLIVLLTDDMKKQRSLHDRIAKTYVIRDK</sequence>
<dbReference type="Pfam" id="PF06271">
    <property type="entry name" value="RDD"/>
    <property type="match status" value="1"/>
</dbReference>
<protein>
    <submittedName>
        <fullName evidence="8">RDD family protein</fullName>
    </submittedName>
</protein>
<evidence type="ECO:0000256" key="1">
    <source>
        <dbReference type="ARBA" id="ARBA00004651"/>
    </source>
</evidence>
<accession>A0ABX1GN22</accession>
<evidence type="ECO:0000256" key="2">
    <source>
        <dbReference type="ARBA" id="ARBA00022475"/>
    </source>
</evidence>
<dbReference type="EMBL" id="JAAWWL010000001">
    <property type="protein sequence ID" value="NKI30964.1"/>
    <property type="molecule type" value="Genomic_DNA"/>
</dbReference>
<keyword evidence="9" id="KW-1185">Reference proteome</keyword>
<gene>
    <name evidence="8" type="ORF">HCU67_03350</name>
</gene>
<feature type="domain" description="RDD" evidence="7">
    <location>
        <begin position="10"/>
        <end position="174"/>
    </location>
</feature>
<feature type="transmembrane region" description="Helical" evidence="6">
    <location>
        <begin position="134"/>
        <end position="158"/>
    </location>
</feature>
<evidence type="ECO:0000256" key="5">
    <source>
        <dbReference type="ARBA" id="ARBA00023136"/>
    </source>
</evidence>
<evidence type="ECO:0000313" key="9">
    <source>
        <dbReference type="Proteomes" id="UP000718451"/>
    </source>
</evidence>
<organism evidence="8 9">
    <name type="scientific">Croceivirga thetidis</name>
    <dbReference type="NCBI Taxonomy" id="2721623"/>
    <lineage>
        <taxon>Bacteria</taxon>
        <taxon>Pseudomonadati</taxon>
        <taxon>Bacteroidota</taxon>
        <taxon>Flavobacteriia</taxon>
        <taxon>Flavobacteriales</taxon>
        <taxon>Flavobacteriaceae</taxon>
        <taxon>Croceivirga</taxon>
    </lineage>
</organism>
<dbReference type="PANTHER" id="PTHR36115">
    <property type="entry name" value="PROLINE-RICH ANTIGEN HOMOLOG-RELATED"/>
    <property type="match status" value="1"/>
</dbReference>
<dbReference type="Proteomes" id="UP000718451">
    <property type="component" value="Unassembled WGS sequence"/>
</dbReference>
<feature type="transmembrane region" description="Helical" evidence="6">
    <location>
        <begin position="20"/>
        <end position="39"/>
    </location>
</feature>
<dbReference type="RefSeq" id="WP_168551167.1">
    <property type="nucleotide sequence ID" value="NZ_JAAWWL010000001.1"/>
</dbReference>
<feature type="transmembrane region" description="Helical" evidence="6">
    <location>
        <begin position="45"/>
        <end position="62"/>
    </location>
</feature>
<feature type="transmembrane region" description="Helical" evidence="6">
    <location>
        <begin position="96"/>
        <end position="114"/>
    </location>
</feature>
<evidence type="ECO:0000256" key="4">
    <source>
        <dbReference type="ARBA" id="ARBA00022989"/>
    </source>
</evidence>
<comment type="subcellular location">
    <subcellularLocation>
        <location evidence="1">Cell membrane</location>
        <topology evidence="1">Multi-pass membrane protein</topology>
    </subcellularLocation>
</comment>
<evidence type="ECO:0000256" key="3">
    <source>
        <dbReference type="ARBA" id="ARBA00022692"/>
    </source>
</evidence>
<dbReference type="InterPro" id="IPR051791">
    <property type="entry name" value="Pra-immunoreactive"/>
</dbReference>
<reference evidence="8 9" key="1">
    <citation type="submission" date="2020-04" db="EMBL/GenBank/DDBJ databases">
        <authorList>
            <person name="Yoon J."/>
        </authorList>
    </citation>
    <scope>NUCLEOTIDE SEQUENCE [LARGE SCALE GENOMIC DNA]</scope>
    <source>
        <strain evidence="8 9">DJ-13</strain>
    </source>
</reference>
<proteinExistence type="predicted"/>
<keyword evidence="2" id="KW-1003">Cell membrane</keyword>
<evidence type="ECO:0000256" key="6">
    <source>
        <dbReference type="SAM" id="Phobius"/>
    </source>
</evidence>
<keyword evidence="3 6" id="KW-0812">Transmembrane</keyword>
<keyword evidence="4 6" id="KW-1133">Transmembrane helix</keyword>
<name>A0ABX1GN22_9FLAO</name>
<keyword evidence="5 6" id="KW-0472">Membrane</keyword>